<gene>
    <name evidence="1" type="ORF">RSO01_45080</name>
</gene>
<dbReference type="AlphaFoldDB" id="A0A512NEJ2"/>
<comment type="caution">
    <text evidence="1">The sequence shown here is derived from an EMBL/GenBank/DDBJ whole genome shotgun (WGS) entry which is preliminary data.</text>
</comment>
<protein>
    <submittedName>
        <fullName evidence="1">Uncharacterized protein</fullName>
    </submittedName>
</protein>
<sequence length="295" mass="31008">MAHITANYKMYLPAGHHRQPRNANAELSLAPSSGGDTPYSPPYFPQLPYTLPNNGGDGMAKLLFWSDTDGTTGVVRPPVAFDIPSSANARTVTGWYFPISGPGMINGGSAIIDDAFSANLGTFIDDTFVDVISDPSLTADANVIGVVPTASAQTLVAKGHVLSVPEPFSQWVLNDSIMPVGNSTLQVPAGTDGIAIAIYQQGNFPKPPNLGRDFAEAVRIIFGVIQDGGGLTDHGPVGPWDPLITQLLNASQIASHATKVRGELSEQITSLAAQDTLAVIRAAVPQLEKLAGKQR</sequence>
<organism evidence="1 2">
    <name type="scientific">Reyranella soli</name>
    <dbReference type="NCBI Taxonomy" id="1230389"/>
    <lineage>
        <taxon>Bacteria</taxon>
        <taxon>Pseudomonadati</taxon>
        <taxon>Pseudomonadota</taxon>
        <taxon>Alphaproteobacteria</taxon>
        <taxon>Hyphomicrobiales</taxon>
        <taxon>Reyranellaceae</taxon>
        <taxon>Reyranella</taxon>
    </lineage>
</organism>
<keyword evidence="2" id="KW-1185">Reference proteome</keyword>
<reference evidence="1 2" key="1">
    <citation type="submission" date="2019-07" db="EMBL/GenBank/DDBJ databases">
        <title>Whole genome shotgun sequence of Reyranella soli NBRC 108950.</title>
        <authorList>
            <person name="Hosoyama A."/>
            <person name="Uohara A."/>
            <person name="Ohji S."/>
            <person name="Ichikawa N."/>
        </authorList>
    </citation>
    <scope>NUCLEOTIDE SEQUENCE [LARGE SCALE GENOMIC DNA]</scope>
    <source>
        <strain evidence="1 2">NBRC 108950</strain>
    </source>
</reference>
<evidence type="ECO:0000313" key="1">
    <source>
        <dbReference type="EMBL" id="GEP57342.1"/>
    </source>
</evidence>
<proteinExistence type="predicted"/>
<dbReference type="RefSeq" id="WP_147151710.1">
    <property type="nucleotide sequence ID" value="NZ_BKAJ01000077.1"/>
</dbReference>
<dbReference type="OrthoDB" id="9830289at2"/>
<evidence type="ECO:0000313" key="2">
    <source>
        <dbReference type="Proteomes" id="UP000321058"/>
    </source>
</evidence>
<accession>A0A512NEJ2</accession>
<name>A0A512NEJ2_9HYPH</name>
<dbReference type="Proteomes" id="UP000321058">
    <property type="component" value="Unassembled WGS sequence"/>
</dbReference>
<dbReference type="EMBL" id="BKAJ01000077">
    <property type="protein sequence ID" value="GEP57342.1"/>
    <property type="molecule type" value="Genomic_DNA"/>
</dbReference>